<dbReference type="GO" id="GO:0017057">
    <property type="term" value="F:6-phosphogluconolactonase activity"/>
    <property type="evidence" value="ECO:0007669"/>
    <property type="project" value="TreeGrafter"/>
</dbReference>
<gene>
    <name evidence="6" type="ORF">JM18_003328</name>
</gene>
<dbReference type="PANTHER" id="PTHR30344">
    <property type="entry name" value="6-PHOSPHOGLUCONOLACTONASE-RELATED"/>
    <property type="match status" value="1"/>
</dbReference>
<dbReference type="PROSITE" id="PS50222">
    <property type="entry name" value="EF_HAND_2"/>
    <property type="match status" value="1"/>
</dbReference>
<dbReference type="GO" id="GO:0045333">
    <property type="term" value="P:cellular respiration"/>
    <property type="evidence" value="ECO:0007669"/>
    <property type="project" value="InterPro"/>
</dbReference>
<dbReference type="InterPro" id="IPR050282">
    <property type="entry name" value="Cycloisomerase_2"/>
</dbReference>
<dbReference type="PANTHER" id="PTHR30344:SF1">
    <property type="entry name" value="6-PHOSPHOGLUCONOLACTONASE"/>
    <property type="match status" value="1"/>
</dbReference>
<comment type="similarity">
    <text evidence="1">Belongs to the cycloisomerase 2 family.</text>
</comment>
<dbReference type="Proteomes" id="UP000792063">
    <property type="component" value="Unassembled WGS sequence"/>
</dbReference>
<reference evidence="6" key="1">
    <citation type="journal article" date="2015" name="Genom Data">
        <title>Genome sequences of six Phytophthora species associated with forests in New Zealand.</title>
        <authorList>
            <person name="Studholme D.J."/>
            <person name="McDougal R.L."/>
            <person name="Sambles C."/>
            <person name="Hansen E."/>
            <person name="Hardy G."/>
            <person name="Grant M."/>
            <person name="Ganley R.J."/>
            <person name="Williams N.M."/>
        </authorList>
    </citation>
    <scope>NUCLEOTIDE SEQUENCE</scope>
    <source>
        <strain evidence="6">NZFS 3630</strain>
    </source>
</reference>
<dbReference type="SUPFAM" id="SSF55961">
    <property type="entry name" value="Bet v1-like"/>
    <property type="match status" value="1"/>
</dbReference>
<dbReference type="InterPro" id="IPR023393">
    <property type="entry name" value="START-like_dom_sf"/>
</dbReference>
<dbReference type="InterPro" id="IPR011048">
    <property type="entry name" value="Haem_d1_sf"/>
</dbReference>
<dbReference type="InterPro" id="IPR005031">
    <property type="entry name" value="COQ10_START"/>
</dbReference>
<dbReference type="Gene3D" id="1.10.238.10">
    <property type="entry name" value="EF-hand"/>
    <property type="match status" value="1"/>
</dbReference>
<evidence type="ECO:0000256" key="3">
    <source>
        <dbReference type="ARBA" id="ARBA00011814"/>
    </source>
</evidence>
<evidence type="ECO:0000259" key="5">
    <source>
        <dbReference type="PROSITE" id="PS50222"/>
    </source>
</evidence>
<dbReference type="InterPro" id="IPR044996">
    <property type="entry name" value="COQ10-like"/>
</dbReference>
<dbReference type="InterPro" id="IPR011992">
    <property type="entry name" value="EF-hand-dom_pair"/>
</dbReference>
<comment type="similarity">
    <text evidence="2">Belongs to the COQ10 family.</text>
</comment>
<dbReference type="SUPFAM" id="SSF47473">
    <property type="entry name" value="EF-hand"/>
    <property type="match status" value="1"/>
</dbReference>
<dbReference type="InterPro" id="IPR019405">
    <property type="entry name" value="Lactonase_7-beta_prop"/>
</dbReference>
<dbReference type="InterPro" id="IPR002048">
    <property type="entry name" value="EF_hand_dom"/>
</dbReference>
<dbReference type="GO" id="GO:0048039">
    <property type="term" value="F:ubiquinone binding"/>
    <property type="evidence" value="ECO:0007669"/>
    <property type="project" value="InterPro"/>
</dbReference>
<dbReference type="Gene3D" id="3.30.530.20">
    <property type="match status" value="1"/>
</dbReference>
<dbReference type="Gene3D" id="2.130.10.10">
    <property type="entry name" value="YVTN repeat-like/Quinoprotein amine dehydrogenase"/>
    <property type="match status" value="1"/>
</dbReference>
<name>A0A921VAG4_9STRA</name>
<dbReference type="Pfam" id="PF10282">
    <property type="entry name" value="Lactonase"/>
    <property type="match status" value="1"/>
</dbReference>
<dbReference type="FunFam" id="2.130.10.10:FF:000306">
    <property type="entry name" value="3-carboxymuconate cyclase"/>
    <property type="match status" value="1"/>
</dbReference>
<feature type="domain" description="EF-hand" evidence="5">
    <location>
        <begin position="183"/>
        <end position="218"/>
    </location>
</feature>
<evidence type="ECO:0000256" key="2">
    <source>
        <dbReference type="ARBA" id="ARBA00006885"/>
    </source>
</evidence>
<organism evidence="6 7">
    <name type="scientific">Phytophthora kernoviae</name>
    <dbReference type="NCBI Taxonomy" id="325452"/>
    <lineage>
        <taxon>Eukaryota</taxon>
        <taxon>Sar</taxon>
        <taxon>Stramenopiles</taxon>
        <taxon>Oomycota</taxon>
        <taxon>Peronosporomycetes</taxon>
        <taxon>Peronosporales</taxon>
        <taxon>Peronosporaceae</taxon>
        <taxon>Phytophthora</taxon>
    </lineage>
</organism>
<evidence type="ECO:0000256" key="4">
    <source>
        <dbReference type="ARBA" id="ARBA00024947"/>
    </source>
</evidence>
<comment type="subunit">
    <text evidence="3">Interacts with coenzyme Q.</text>
</comment>
<dbReference type="InterPro" id="IPR015943">
    <property type="entry name" value="WD40/YVTN_repeat-like_dom_sf"/>
</dbReference>
<proteinExistence type="inferred from homology"/>
<comment type="function">
    <text evidence="4">Required for the function of coenzyme Q in the respiratory chain. May serve as a chaperone or may be involved in the transport of Q6 from its site of synthesis to the catalytic sites of the respiratory complexes.</text>
</comment>
<dbReference type="SUPFAM" id="SSF51004">
    <property type="entry name" value="C-terminal (heme d1) domain of cytochrome cd1-nitrite reductase"/>
    <property type="match status" value="1"/>
</dbReference>
<dbReference type="EMBL" id="JPWU03000090">
    <property type="protein sequence ID" value="KAG2526956.1"/>
    <property type="molecule type" value="Genomic_DNA"/>
</dbReference>
<dbReference type="SMART" id="SM00054">
    <property type="entry name" value="EFh"/>
    <property type="match status" value="2"/>
</dbReference>
<dbReference type="Pfam" id="PF03364">
    <property type="entry name" value="Polyketide_cyc"/>
    <property type="match status" value="1"/>
</dbReference>
<evidence type="ECO:0000313" key="7">
    <source>
        <dbReference type="Proteomes" id="UP000792063"/>
    </source>
</evidence>
<evidence type="ECO:0000256" key="1">
    <source>
        <dbReference type="ARBA" id="ARBA00005564"/>
    </source>
</evidence>
<protein>
    <recommendedName>
        <fullName evidence="5">EF-hand domain-containing protein</fullName>
    </recommendedName>
</protein>
<dbReference type="CDD" id="cd07813">
    <property type="entry name" value="COQ10p_like"/>
    <property type="match status" value="1"/>
</dbReference>
<sequence length="736" mass="81543">MFDVVADVDRYREFLPFCVESRVLRRPNDNVMEAALRVGFNIFTEFYTSRVLMIRPNKIVTKAIDSPTFKRIESEWIFKPCSKPGSCEIDFKVTFEVSSILHANAIQLFFDDVALSQLNAFIGRARKLYESTPREEYEDLKGISESAALAGAVFSSFETSATPKEWLSMDEFVVGVYLMTKGTFEQKALSLFEIVNSTGDGKITREELTCAMQRRICAVKKLFPKLLHDQVQIQMANEQVEVLSSSQDAAVARGVQAIEGLMEEVEKEIPLAVNQIFREADLDQDDYIREQEWLFAWQAHPEFVELLTIDGMKKMAQWASVCTFLSQFQRPTRIIFWVCMHLPSLLLCLVAAVTGVAAGSTKQIEQSSTQPILFAGTYTRDEGWINGTGKGIYTYKLDTTDGTLTPFGVTPLGINPMYVLGTTKTFSQGERVIYAVNAVTEDSTTNPGTQTGYVSALTLNSDGTLELLNTLETHGGSPTHLSLSPKEDFVVVSNYGGTLSMFPLNDDGSLAKDTFNKEYLNGSKVVMDQQAAGHIHSTTWLPNSNHVVAANLGSDELLQFNLNSAKQTLESLNTVKRPAGSGPRHMALNPTTNIAYVVDELSNTVGVYKIDSKTALLSTKSVQDITTLPADFTNGSSADIHITSNGHFLYTSNRGHNSIAMFKINQKDGTLTSLGWESTRGEIPRGFTIYGEWLIVANQDSNDIYVFKINAKTGKLSYTGNTYKIGTAVCLWVSEF</sequence>
<dbReference type="AlphaFoldDB" id="A0A921VAG4"/>
<accession>A0A921VAG4</accession>
<reference evidence="6" key="2">
    <citation type="submission" date="2020-06" db="EMBL/GenBank/DDBJ databases">
        <authorList>
            <person name="Studholme D.J."/>
        </authorList>
    </citation>
    <scope>NUCLEOTIDE SEQUENCE</scope>
    <source>
        <strain evidence="6">NZFS 3630</strain>
    </source>
</reference>
<evidence type="ECO:0000313" key="6">
    <source>
        <dbReference type="EMBL" id="KAG2526956.1"/>
    </source>
</evidence>
<dbReference type="GO" id="GO:0005509">
    <property type="term" value="F:calcium ion binding"/>
    <property type="evidence" value="ECO:0007669"/>
    <property type="project" value="InterPro"/>
</dbReference>
<comment type="caution">
    <text evidence="6">The sequence shown here is derived from an EMBL/GenBank/DDBJ whole genome shotgun (WGS) entry which is preliminary data.</text>
</comment>